<protein>
    <submittedName>
        <fullName evidence="1">Uncharacterized protein</fullName>
    </submittedName>
</protein>
<evidence type="ECO:0000313" key="1">
    <source>
        <dbReference type="EMBL" id="JAS31312.1"/>
    </source>
</evidence>
<proteinExistence type="predicted"/>
<gene>
    <name evidence="1" type="ORF">g.38514</name>
</gene>
<reference evidence="1" key="1">
    <citation type="submission" date="2015-12" db="EMBL/GenBank/DDBJ databases">
        <title>De novo transcriptome assembly of four potential Pierce s Disease insect vectors from Arizona vineyards.</title>
        <authorList>
            <person name="Tassone E.E."/>
        </authorList>
    </citation>
    <scope>NUCLEOTIDE SEQUENCE</scope>
</reference>
<name>A0A1B6E051_9HEMI</name>
<accession>A0A1B6E051</accession>
<dbReference type="AlphaFoldDB" id="A0A1B6E051"/>
<dbReference type="EMBL" id="GEDC01005986">
    <property type="protein sequence ID" value="JAS31312.1"/>
    <property type="molecule type" value="Transcribed_RNA"/>
</dbReference>
<sequence>ASQIFNIISSNKTSLSNINESNEPESIEEIKHNLPDSLPSDNCNTSNTIDLDYYTNIQCENQNYDHLSRSSLKDDSKFDLQKNRNFGKLIPYFFDRDLRKHDNYIAKKDSLEQSYSKDETASEIRSIDFYNKHFENSTCTKNRKMKYGRPHFIIHPYRKRLHLEGFQC</sequence>
<organism evidence="1">
    <name type="scientific">Clastoptera arizonana</name>
    <name type="common">Arizona spittle bug</name>
    <dbReference type="NCBI Taxonomy" id="38151"/>
    <lineage>
        <taxon>Eukaryota</taxon>
        <taxon>Metazoa</taxon>
        <taxon>Ecdysozoa</taxon>
        <taxon>Arthropoda</taxon>
        <taxon>Hexapoda</taxon>
        <taxon>Insecta</taxon>
        <taxon>Pterygota</taxon>
        <taxon>Neoptera</taxon>
        <taxon>Paraneoptera</taxon>
        <taxon>Hemiptera</taxon>
        <taxon>Auchenorrhyncha</taxon>
        <taxon>Cercopoidea</taxon>
        <taxon>Clastopteridae</taxon>
        <taxon>Clastoptera</taxon>
    </lineage>
</organism>
<feature type="non-terminal residue" evidence="1">
    <location>
        <position position="1"/>
    </location>
</feature>